<gene>
    <name evidence="6" type="ORF">ADN00_13615</name>
</gene>
<dbReference type="InterPro" id="IPR027417">
    <property type="entry name" value="P-loop_NTPase"/>
</dbReference>
<evidence type="ECO:0000256" key="2">
    <source>
        <dbReference type="ARBA" id="ARBA00022741"/>
    </source>
</evidence>
<evidence type="ECO:0000256" key="4">
    <source>
        <dbReference type="ARBA" id="ARBA00030759"/>
    </source>
</evidence>
<dbReference type="STRING" id="1134406.ADN00_13615"/>
<sequence length="355" mass="39547">MGIAETLPYPFLGLVGQDEMKLSLILSLVNPMLGGVLLVGPRGTGKTTAVRSLVNLIPDVPRSLCVYGCTEADVEAGGMDAVCPDCARRFAEGKPLSCMEPARLVELPLNARLEDVIGGVDERSLLQNRLRLKKGILAQADQNLLYLDEVNLLQDDIIDAVLDAAAQGSFTVRRGPLSATYRSRFTLIGSMNPEEGNLRPQILDRFGLRVIVKGLEDEKERKTAYERTVAYRSNPHLFTSLFEEESIQARQEIQAARKLVRTVSIPEKIARSGIQLIQQLKIDSLRAEITLFESAKAHAAADGRKRVEPEDLKAVIPMALRLRRSKYMVDYIKDREREDAELHKYLDKVITNARP</sequence>
<name>A0A0P6X3J6_9CHLR</name>
<protein>
    <recommendedName>
        <fullName evidence="4">Mg-protoporphyrin IX chelatase</fullName>
    </recommendedName>
</protein>
<dbReference type="GO" id="GO:0005524">
    <property type="term" value="F:ATP binding"/>
    <property type="evidence" value="ECO:0007669"/>
    <property type="project" value="UniProtKB-KW"/>
</dbReference>
<dbReference type="PANTHER" id="PTHR35023:SF1">
    <property type="entry name" value="MG-PROTOPORPHYRIN IX CHELATASE"/>
    <property type="match status" value="1"/>
</dbReference>
<dbReference type="Pfam" id="PF01078">
    <property type="entry name" value="Mg_chelatase"/>
    <property type="match status" value="1"/>
</dbReference>
<evidence type="ECO:0000256" key="1">
    <source>
        <dbReference type="ARBA" id="ARBA00005799"/>
    </source>
</evidence>
<comment type="caution">
    <text evidence="6">The sequence shown here is derived from an EMBL/GenBank/DDBJ whole genome shotgun (WGS) entry which is preliminary data.</text>
</comment>
<proteinExistence type="inferred from homology"/>
<dbReference type="InterPro" id="IPR052989">
    <property type="entry name" value="Mg-chelatase_DI-like"/>
</dbReference>
<dbReference type="Pfam" id="PF17863">
    <property type="entry name" value="AAA_lid_2"/>
    <property type="match status" value="1"/>
</dbReference>
<keyword evidence="3" id="KW-0067">ATP-binding</keyword>
<dbReference type="AlphaFoldDB" id="A0A0P6X3J6"/>
<dbReference type="InterPro" id="IPR003593">
    <property type="entry name" value="AAA+_ATPase"/>
</dbReference>
<comment type="similarity">
    <text evidence="1">Belongs to the Mg-chelatase subunits D/I family.</text>
</comment>
<evidence type="ECO:0000313" key="7">
    <source>
        <dbReference type="Proteomes" id="UP000050417"/>
    </source>
</evidence>
<dbReference type="InterPro" id="IPR041628">
    <property type="entry name" value="ChlI/MoxR_AAA_lid"/>
</dbReference>
<dbReference type="PATRIC" id="fig|1134406.4.peg.1299"/>
<keyword evidence="2" id="KW-0547">Nucleotide-binding</keyword>
<reference evidence="6 7" key="1">
    <citation type="submission" date="2015-07" db="EMBL/GenBank/DDBJ databases">
        <title>Genome sequence of Ornatilinea apprima DSM 23815.</title>
        <authorList>
            <person name="Hemp J."/>
            <person name="Ward L.M."/>
            <person name="Pace L.A."/>
            <person name="Fischer W.W."/>
        </authorList>
    </citation>
    <scope>NUCLEOTIDE SEQUENCE [LARGE SCALE GENOMIC DNA]</scope>
    <source>
        <strain evidence="6 7">P3M-1</strain>
    </source>
</reference>
<feature type="domain" description="AAA+ ATPase" evidence="5">
    <location>
        <begin position="32"/>
        <end position="216"/>
    </location>
</feature>
<dbReference type="PANTHER" id="PTHR35023">
    <property type="entry name" value="CHELATASE-RELATED"/>
    <property type="match status" value="1"/>
</dbReference>
<dbReference type="Proteomes" id="UP000050417">
    <property type="component" value="Unassembled WGS sequence"/>
</dbReference>
<dbReference type="InterPro" id="IPR000523">
    <property type="entry name" value="Mg_chelatse_chII-like_cat_dom"/>
</dbReference>
<dbReference type="Gene3D" id="1.10.8.80">
    <property type="entry name" value="Magnesium chelatase subunit I, C-Terminal domain"/>
    <property type="match status" value="1"/>
</dbReference>
<dbReference type="SUPFAM" id="SSF52540">
    <property type="entry name" value="P-loop containing nucleoside triphosphate hydrolases"/>
    <property type="match status" value="1"/>
</dbReference>
<evidence type="ECO:0000256" key="3">
    <source>
        <dbReference type="ARBA" id="ARBA00022840"/>
    </source>
</evidence>
<organism evidence="6 7">
    <name type="scientific">Ornatilinea apprima</name>
    <dbReference type="NCBI Taxonomy" id="1134406"/>
    <lineage>
        <taxon>Bacteria</taxon>
        <taxon>Bacillati</taxon>
        <taxon>Chloroflexota</taxon>
        <taxon>Anaerolineae</taxon>
        <taxon>Anaerolineales</taxon>
        <taxon>Anaerolineaceae</taxon>
        <taxon>Ornatilinea</taxon>
    </lineage>
</organism>
<dbReference type="CDD" id="cd00009">
    <property type="entry name" value="AAA"/>
    <property type="match status" value="1"/>
</dbReference>
<dbReference type="Gene3D" id="3.40.50.300">
    <property type="entry name" value="P-loop containing nucleotide triphosphate hydrolases"/>
    <property type="match status" value="1"/>
</dbReference>
<keyword evidence="7" id="KW-1185">Reference proteome</keyword>
<dbReference type="EMBL" id="LGCL01000032">
    <property type="protein sequence ID" value="KPL74381.1"/>
    <property type="molecule type" value="Genomic_DNA"/>
</dbReference>
<dbReference type="SMART" id="SM00382">
    <property type="entry name" value="AAA"/>
    <property type="match status" value="1"/>
</dbReference>
<evidence type="ECO:0000313" key="6">
    <source>
        <dbReference type="EMBL" id="KPL74381.1"/>
    </source>
</evidence>
<accession>A0A0P6X3J6</accession>
<evidence type="ECO:0000259" key="5">
    <source>
        <dbReference type="SMART" id="SM00382"/>
    </source>
</evidence>